<keyword evidence="10" id="KW-1185">Reference proteome</keyword>
<accession>A0A1E4THB4</accession>
<dbReference type="Gene3D" id="2.130.10.10">
    <property type="entry name" value="YVTN repeat-like/Quinoprotein amine dehydrogenase"/>
    <property type="match status" value="1"/>
</dbReference>
<organism evidence="9 10">
    <name type="scientific">Tortispora caseinolytica NRRL Y-17796</name>
    <dbReference type="NCBI Taxonomy" id="767744"/>
    <lineage>
        <taxon>Eukaryota</taxon>
        <taxon>Fungi</taxon>
        <taxon>Dikarya</taxon>
        <taxon>Ascomycota</taxon>
        <taxon>Saccharomycotina</taxon>
        <taxon>Trigonopsidomycetes</taxon>
        <taxon>Trigonopsidales</taxon>
        <taxon>Trigonopsidaceae</taxon>
        <taxon>Tortispora</taxon>
    </lineage>
</organism>
<feature type="compositionally biased region" description="Basic and acidic residues" evidence="7">
    <location>
        <begin position="579"/>
        <end position="589"/>
    </location>
</feature>
<dbReference type="EMBL" id="KV453842">
    <property type="protein sequence ID" value="ODV91136.1"/>
    <property type="molecule type" value="Genomic_DNA"/>
</dbReference>
<evidence type="ECO:0000256" key="2">
    <source>
        <dbReference type="ARBA" id="ARBA00022554"/>
    </source>
</evidence>
<dbReference type="PROSITE" id="PS50082">
    <property type="entry name" value="WD_REPEATS_2"/>
    <property type="match status" value="2"/>
</dbReference>
<comment type="similarity">
    <text evidence="5">Belongs to the WD repeat WDR59 family.</text>
</comment>
<feature type="compositionally biased region" description="Polar residues" evidence="7">
    <location>
        <begin position="709"/>
        <end position="736"/>
    </location>
</feature>
<dbReference type="InterPro" id="IPR015943">
    <property type="entry name" value="WD40/YVTN_repeat-like_dom_sf"/>
</dbReference>
<dbReference type="Pfam" id="PF00400">
    <property type="entry name" value="WD40"/>
    <property type="match status" value="2"/>
</dbReference>
<feature type="repeat" description="WD" evidence="6">
    <location>
        <begin position="196"/>
        <end position="238"/>
    </location>
</feature>
<evidence type="ECO:0000256" key="3">
    <source>
        <dbReference type="ARBA" id="ARBA00022574"/>
    </source>
</evidence>
<feature type="compositionally biased region" description="Polar residues" evidence="7">
    <location>
        <begin position="969"/>
        <end position="986"/>
    </location>
</feature>
<name>A0A1E4THB4_9ASCO</name>
<dbReference type="CDD" id="cd16488">
    <property type="entry name" value="mRING-H2-C3H3C2_Mio-like"/>
    <property type="match status" value="1"/>
</dbReference>
<evidence type="ECO:0000256" key="5">
    <source>
        <dbReference type="ARBA" id="ARBA00038452"/>
    </source>
</evidence>
<evidence type="ECO:0000256" key="1">
    <source>
        <dbReference type="ARBA" id="ARBA00004116"/>
    </source>
</evidence>
<reference evidence="10" key="1">
    <citation type="submission" date="2016-02" db="EMBL/GenBank/DDBJ databases">
        <title>Comparative genomics of biotechnologically important yeasts.</title>
        <authorList>
            <consortium name="DOE Joint Genome Institute"/>
            <person name="Riley R."/>
            <person name="Haridas S."/>
            <person name="Wolfe K.H."/>
            <person name="Lopes M.R."/>
            <person name="Hittinger C.T."/>
            <person name="Goker M."/>
            <person name="Salamov A."/>
            <person name="Wisecaver J."/>
            <person name="Long T.M."/>
            <person name="Aerts A.L."/>
            <person name="Barry K."/>
            <person name="Choi C."/>
            <person name="Clum A."/>
            <person name="Coughlan A.Y."/>
            <person name="Deshpande S."/>
            <person name="Douglass A.P."/>
            <person name="Hanson S.J."/>
            <person name="Klenk H.-P."/>
            <person name="Labutti K."/>
            <person name="Lapidus A."/>
            <person name="Lindquist E."/>
            <person name="Lipzen A."/>
            <person name="Meier-Kolthoff J.P."/>
            <person name="Ohm R.A."/>
            <person name="Otillar R.P."/>
            <person name="Pangilinan J."/>
            <person name="Peng Y."/>
            <person name="Rokas A."/>
            <person name="Rosa C.A."/>
            <person name="Scheuner C."/>
            <person name="Sibirny A.A."/>
            <person name="Slot J.C."/>
            <person name="Stielow J.B."/>
            <person name="Sun H."/>
            <person name="Kurtzman C.P."/>
            <person name="Blackwell M."/>
            <person name="Jeffries T.W."/>
            <person name="Grigoriev I.V."/>
        </authorList>
    </citation>
    <scope>NUCLEOTIDE SEQUENCE [LARGE SCALE GENOMIC DNA]</scope>
    <source>
        <strain evidence="10">NRRL Y-17796</strain>
    </source>
</reference>
<evidence type="ECO:0000256" key="6">
    <source>
        <dbReference type="PROSITE-ProRule" id="PRU00221"/>
    </source>
</evidence>
<dbReference type="Pfam" id="PF17120">
    <property type="entry name" value="zf-RING_16"/>
    <property type="match status" value="1"/>
</dbReference>
<comment type="subcellular location">
    <subcellularLocation>
        <location evidence="1">Vacuole</location>
    </subcellularLocation>
</comment>
<feature type="compositionally biased region" description="Low complexity" evidence="7">
    <location>
        <begin position="606"/>
        <end position="619"/>
    </location>
</feature>
<dbReference type="InterPro" id="IPR049567">
    <property type="entry name" value="WDR59-like"/>
</dbReference>
<sequence>MNEKEKSLFTSMTFDTALSLHIDEPVTAMSISPSGRDVVLGSRLGLYIVDLDDPFSLPRWLPHQTSWEVADVQWSPHASKYTWVISTSNQKAMVWNLSLPEGRQIEHILHSHTRAITDINFHPSDPEVLATCGVDSWVNYWDMRAPMRPAGSFCDWRAGATQVKWNRANPNVLASSHDNYVHIWDNRHGAKPLKTITAHSTKIYGLDFDRLSEGNLITCSLDRTFKVWDYTTTEASTEPLQPTMSVTADYPIWRARHTPFGRGCLVLPQRGGSNTLTLTDLCKEPKQGNIENFAVKKFSGHTDHVLEFLWRARGRSEDIDDREYQLITWSKDHNLRLWPMKPEDLAAVHHIPNRPYKRKNTRRGTPYVSFRDPQNQDLVEKKIYGRTMTRYSLGRNRIHGQTSHLNWLAGVRLGKAALSEGNPMIDTFQEPTLFSSQEIVPENLGEEISLVGHKFPNVRFEKIHVSTGYIVVSLYGPWGRKDPEIVFLRLEIQFPPGYPASGKIPEFSIERSSEISPQMIRETEKNIQHVAQMYMATEHYCLEGTLRYLLGDLRIADIERILNRPKIISEEEIDHLELTETKDSYESQRGHSKMMNPYAVRDRSTSDTSSSKSSSFSSDSELDEGDRDATLEEGQPPTVAQPLLNYNVPVPKACGALWSNDGGLVCFLPSKSQGKTLGLANFKKGKFKRKFQGLNALGRRNWSKDKTGTTDNSQSDIGNDNPAKPSTYQPISSQTDNAEDQGMSDAASDDSEYLEDEDPGSNIDLYNDMRFQNYKLKQSTVSSRSETLNTHDDSTAQHLRDRRLIGGSKKNYVCIVDFSDLTKLDKRLAAEYHILDSDANAVIAHNEAVARKYGYSSLGDIWHLTGLIQASGETPDIKGRMLWGEHPFGTILVDEILGYFDRQRDIQMLGMLACIFCEPAPTRNYTSDPAPAPEWYSEHSRREHSVASWENALYDSDNSGQKQFEKKQNSWTSFESERNGSSTSPNERGISSHRSTFLNRHTEEANARNSGTQVTIQTARNGECHGSSLASVPLLNPIYARHHSYYRSQYAEILYLWGLQVHRAEVLHFNSLVSLISPGYTNFTKNTEPQATDEHQGTVTQMLCSNAYYPGPRCDYCGLIVRGMFSACLVCQHVQHAHCASSWWKAGNRSCPSGCGCDCMDGR</sequence>
<feature type="domain" description="RWD" evidence="8">
    <location>
        <begin position="446"/>
        <end position="556"/>
    </location>
</feature>
<keyword evidence="2" id="KW-0926">Vacuole</keyword>
<dbReference type="GO" id="GO:1904263">
    <property type="term" value="P:positive regulation of TORC1 signaling"/>
    <property type="evidence" value="ECO:0007669"/>
    <property type="project" value="TreeGrafter"/>
</dbReference>
<gene>
    <name evidence="9" type="ORF">CANCADRAFT_51841</name>
</gene>
<dbReference type="GO" id="GO:0035591">
    <property type="term" value="F:signaling adaptor activity"/>
    <property type="evidence" value="ECO:0007669"/>
    <property type="project" value="TreeGrafter"/>
</dbReference>
<evidence type="ECO:0000259" key="8">
    <source>
        <dbReference type="PROSITE" id="PS50908"/>
    </source>
</evidence>
<dbReference type="SMART" id="SM00591">
    <property type="entry name" value="RWD"/>
    <property type="match status" value="1"/>
</dbReference>
<dbReference type="GO" id="GO:0034198">
    <property type="term" value="P:cellular response to amino acid starvation"/>
    <property type="evidence" value="ECO:0007669"/>
    <property type="project" value="TreeGrafter"/>
</dbReference>
<dbReference type="PROSITE" id="PS50294">
    <property type="entry name" value="WD_REPEATS_REGION"/>
    <property type="match status" value="1"/>
</dbReference>
<dbReference type="PANTHER" id="PTHR46170:SF1">
    <property type="entry name" value="GATOR COMPLEX PROTEIN WDR59"/>
    <property type="match status" value="1"/>
</dbReference>
<dbReference type="GO" id="GO:0005774">
    <property type="term" value="C:vacuolar membrane"/>
    <property type="evidence" value="ECO:0007669"/>
    <property type="project" value="TreeGrafter"/>
</dbReference>
<dbReference type="SUPFAM" id="SSF50978">
    <property type="entry name" value="WD40 repeat-like"/>
    <property type="match status" value="1"/>
</dbReference>
<keyword evidence="3 6" id="KW-0853">WD repeat</keyword>
<dbReference type="GO" id="GO:0035859">
    <property type="term" value="C:Seh1-associated complex"/>
    <property type="evidence" value="ECO:0007669"/>
    <property type="project" value="TreeGrafter"/>
</dbReference>
<dbReference type="InterPro" id="IPR001680">
    <property type="entry name" value="WD40_rpt"/>
</dbReference>
<dbReference type="Proteomes" id="UP000095023">
    <property type="component" value="Unassembled WGS sequence"/>
</dbReference>
<dbReference type="PANTHER" id="PTHR46170">
    <property type="entry name" value="GATOR COMPLEX PROTEIN WDR59"/>
    <property type="match status" value="1"/>
</dbReference>
<evidence type="ECO:0000256" key="7">
    <source>
        <dbReference type="SAM" id="MobiDB-lite"/>
    </source>
</evidence>
<dbReference type="SMART" id="SM00320">
    <property type="entry name" value="WD40"/>
    <property type="match status" value="6"/>
</dbReference>
<evidence type="ECO:0000313" key="9">
    <source>
        <dbReference type="EMBL" id="ODV91136.1"/>
    </source>
</evidence>
<dbReference type="AlphaFoldDB" id="A0A1E4THB4"/>
<dbReference type="InterPro" id="IPR006575">
    <property type="entry name" value="RWD_dom"/>
</dbReference>
<proteinExistence type="inferred from homology"/>
<dbReference type="OrthoDB" id="311712at2759"/>
<dbReference type="InterPro" id="IPR049566">
    <property type="entry name" value="WDR59_RTC1-like_RING_Znf"/>
</dbReference>
<feature type="compositionally biased region" description="Acidic residues" evidence="7">
    <location>
        <begin position="747"/>
        <end position="759"/>
    </location>
</feature>
<evidence type="ECO:0000313" key="10">
    <source>
        <dbReference type="Proteomes" id="UP000095023"/>
    </source>
</evidence>
<keyword evidence="4" id="KW-0677">Repeat</keyword>
<protein>
    <recommendedName>
        <fullName evidence="8">RWD domain-containing protein</fullName>
    </recommendedName>
</protein>
<feature type="region of interest" description="Disordered" evidence="7">
    <location>
        <begin position="957"/>
        <end position="992"/>
    </location>
</feature>
<dbReference type="PROSITE" id="PS50908">
    <property type="entry name" value="RWD"/>
    <property type="match status" value="1"/>
</dbReference>
<evidence type="ECO:0000256" key="4">
    <source>
        <dbReference type="ARBA" id="ARBA00022737"/>
    </source>
</evidence>
<feature type="region of interest" description="Disordered" evidence="7">
    <location>
        <begin position="698"/>
        <end position="765"/>
    </location>
</feature>
<feature type="repeat" description="WD" evidence="6">
    <location>
        <begin position="109"/>
        <end position="144"/>
    </location>
</feature>
<dbReference type="InterPro" id="IPR036322">
    <property type="entry name" value="WD40_repeat_dom_sf"/>
</dbReference>
<feature type="region of interest" description="Disordered" evidence="7">
    <location>
        <begin position="579"/>
        <end position="643"/>
    </location>
</feature>